<accession>A0AAP0B8T5</accession>
<organism evidence="1 2">
    <name type="scientific">Platanthera zijinensis</name>
    <dbReference type="NCBI Taxonomy" id="2320716"/>
    <lineage>
        <taxon>Eukaryota</taxon>
        <taxon>Viridiplantae</taxon>
        <taxon>Streptophyta</taxon>
        <taxon>Embryophyta</taxon>
        <taxon>Tracheophyta</taxon>
        <taxon>Spermatophyta</taxon>
        <taxon>Magnoliopsida</taxon>
        <taxon>Liliopsida</taxon>
        <taxon>Asparagales</taxon>
        <taxon>Orchidaceae</taxon>
        <taxon>Orchidoideae</taxon>
        <taxon>Orchideae</taxon>
        <taxon>Orchidinae</taxon>
        <taxon>Platanthera</taxon>
    </lineage>
</organism>
<name>A0AAP0B8T5_9ASPA</name>
<evidence type="ECO:0000313" key="2">
    <source>
        <dbReference type="Proteomes" id="UP001418222"/>
    </source>
</evidence>
<dbReference type="AlphaFoldDB" id="A0AAP0B8T5"/>
<reference evidence="1 2" key="1">
    <citation type="journal article" date="2022" name="Nat. Plants">
        <title>Genomes of leafy and leafless Platanthera orchids illuminate the evolution of mycoheterotrophy.</title>
        <authorList>
            <person name="Li M.H."/>
            <person name="Liu K.W."/>
            <person name="Li Z."/>
            <person name="Lu H.C."/>
            <person name="Ye Q.L."/>
            <person name="Zhang D."/>
            <person name="Wang J.Y."/>
            <person name="Li Y.F."/>
            <person name="Zhong Z.M."/>
            <person name="Liu X."/>
            <person name="Yu X."/>
            <person name="Liu D.K."/>
            <person name="Tu X.D."/>
            <person name="Liu B."/>
            <person name="Hao Y."/>
            <person name="Liao X.Y."/>
            <person name="Jiang Y.T."/>
            <person name="Sun W.H."/>
            <person name="Chen J."/>
            <person name="Chen Y.Q."/>
            <person name="Ai Y."/>
            <person name="Zhai J.W."/>
            <person name="Wu S.S."/>
            <person name="Zhou Z."/>
            <person name="Hsiao Y.Y."/>
            <person name="Wu W.L."/>
            <person name="Chen Y.Y."/>
            <person name="Lin Y.F."/>
            <person name="Hsu J.L."/>
            <person name="Li C.Y."/>
            <person name="Wang Z.W."/>
            <person name="Zhao X."/>
            <person name="Zhong W.Y."/>
            <person name="Ma X.K."/>
            <person name="Ma L."/>
            <person name="Huang J."/>
            <person name="Chen G.Z."/>
            <person name="Huang M.Z."/>
            <person name="Huang L."/>
            <person name="Peng D.H."/>
            <person name="Luo Y.B."/>
            <person name="Zou S.Q."/>
            <person name="Chen S.P."/>
            <person name="Lan S."/>
            <person name="Tsai W.C."/>
            <person name="Van de Peer Y."/>
            <person name="Liu Z.J."/>
        </authorList>
    </citation>
    <scope>NUCLEOTIDE SEQUENCE [LARGE SCALE GENOMIC DNA]</scope>
    <source>
        <strain evidence="1">Lor287</strain>
    </source>
</reference>
<proteinExistence type="predicted"/>
<gene>
    <name evidence="1" type="ORF">KSP39_PZI016369</name>
</gene>
<sequence length="58" mass="6365">MGLTMEDKWIELLGCLLLGKRLNAGSFEILATRLSSCLNSNCDFKANDNFIRAILSGS</sequence>
<dbReference type="EMBL" id="JBBWWQ010000014">
    <property type="protein sequence ID" value="KAK8931053.1"/>
    <property type="molecule type" value="Genomic_DNA"/>
</dbReference>
<dbReference type="Proteomes" id="UP001418222">
    <property type="component" value="Unassembled WGS sequence"/>
</dbReference>
<protein>
    <submittedName>
        <fullName evidence="1">Uncharacterized protein</fullName>
    </submittedName>
</protein>
<keyword evidence="2" id="KW-1185">Reference proteome</keyword>
<evidence type="ECO:0000313" key="1">
    <source>
        <dbReference type="EMBL" id="KAK8931053.1"/>
    </source>
</evidence>
<comment type="caution">
    <text evidence="1">The sequence shown here is derived from an EMBL/GenBank/DDBJ whole genome shotgun (WGS) entry which is preliminary data.</text>
</comment>